<accession>A0A7X0F5T2</accession>
<dbReference type="RefSeq" id="WP_246441289.1">
    <property type="nucleotide sequence ID" value="NZ_BAABEG010000001.1"/>
</dbReference>
<evidence type="ECO:0000256" key="1">
    <source>
        <dbReference type="SAM" id="Phobius"/>
    </source>
</evidence>
<sequence>MKQNGYPYLTDTSMDDGCSIWPACGCIDERCDGEPVRSSTAVRVVLHVLCWGAGIAGIAALGMAVLAATNAKAHEAPSGWRYPLSCCSNRDCGTVPATRVKEGPSGYEVTLLPGDHDFITAKTGPRSYVIPYAETKDSPDGLYHICLLPTSLKQLCFFAGARMG</sequence>
<feature type="transmembrane region" description="Helical" evidence="1">
    <location>
        <begin position="44"/>
        <end position="68"/>
    </location>
</feature>
<organism evidence="2 3">
    <name type="scientific">Aminobacter aganoensis</name>
    <dbReference type="NCBI Taxonomy" id="83264"/>
    <lineage>
        <taxon>Bacteria</taxon>
        <taxon>Pseudomonadati</taxon>
        <taxon>Pseudomonadota</taxon>
        <taxon>Alphaproteobacteria</taxon>
        <taxon>Hyphomicrobiales</taxon>
        <taxon>Phyllobacteriaceae</taxon>
        <taxon>Aminobacter</taxon>
    </lineage>
</organism>
<evidence type="ECO:0000313" key="2">
    <source>
        <dbReference type="EMBL" id="MBB6353515.1"/>
    </source>
</evidence>
<dbReference type="EMBL" id="JACHOU010000002">
    <property type="protein sequence ID" value="MBB6353515.1"/>
    <property type="molecule type" value="Genomic_DNA"/>
</dbReference>
<keyword evidence="3" id="KW-1185">Reference proteome</keyword>
<evidence type="ECO:0000313" key="3">
    <source>
        <dbReference type="Proteomes" id="UP000536262"/>
    </source>
</evidence>
<protein>
    <submittedName>
        <fullName evidence="2">Uncharacterized protein</fullName>
    </submittedName>
</protein>
<dbReference type="AlphaFoldDB" id="A0A7X0F5T2"/>
<gene>
    <name evidence="2" type="ORF">GGR00_001283</name>
</gene>
<keyword evidence="1" id="KW-0472">Membrane</keyword>
<proteinExistence type="predicted"/>
<reference evidence="2 3" key="1">
    <citation type="submission" date="2020-08" db="EMBL/GenBank/DDBJ databases">
        <title>Genomic Encyclopedia of Type Strains, Phase IV (KMG-IV): sequencing the most valuable type-strain genomes for metagenomic binning, comparative biology and taxonomic classification.</title>
        <authorList>
            <person name="Goeker M."/>
        </authorList>
    </citation>
    <scope>NUCLEOTIDE SEQUENCE [LARGE SCALE GENOMIC DNA]</scope>
    <source>
        <strain evidence="2 3">DSM 7051</strain>
    </source>
</reference>
<keyword evidence="1" id="KW-0812">Transmembrane</keyword>
<comment type="caution">
    <text evidence="2">The sequence shown here is derived from an EMBL/GenBank/DDBJ whole genome shotgun (WGS) entry which is preliminary data.</text>
</comment>
<name>A0A7X0F5T2_9HYPH</name>
<dbReference type="Proteomes" id="UP000536262">
    <property type="component" value="Unassembled WGS sequence"/>
</dbReference>
<keyword evidence="1" id="KW-1133">Transmembrane helix</keyword>